<comment type="caution">
    <text evidence="2">The sequence shown here is derived from an EMBL/GenBank/DDBJ whole genome shotgun (WGS) entry which is preliminary data.</text>
</comment>
<sequence length="356" mass="40250">MLQMTRNAKFHVVVFIIIAAFTSILLNSIISITPYPRQHQVSHHALLTRQQSNDANNGNPTWLPDNTKLLLSDARIDQLWAENLITTDERNRLKAAKKGFALLCSMKASTATSPTDPKFLPNGDRTSQDILDEYGWKQINTRNAQDQESKLLFESLTSAFDGLGVSNDKNSWIQNTAEHSITKPGYPATHGKYQNYFDLSDGAMIAASNWSPEMMVLKEDLDIDDDEVVPLRRWSDVVWNSREDVISINKNQESEVKKIEHVFRHNIASGATQNVIRMVADVTMPEKLGEWPGLSYPISEPQALALLSSPNAYGLAWFLIQHKSSMGIRYIDRINIFDCKVLGQSRWCMYLHIADA</sequence>
<dbReference type="OrthoDB" id="5337308at2759"/>
<proteinExistence type="predicted"/>
<keyword evidence="1" id="KW-0472">Membrane</keyword>
<dbReference type="Proteomes" id="UP000660729">
    <property type="component" value="Unassembled WGS sequence"/>
</dbReference>
<dbReference type="EMBL" id="JABCIY010000077">
    <property type="protein sequence ID" value="KAF7193642.1"/>
    <property type="molecule type" value="Genomic_DNA"/>
</dbReference>
<keyword evidence="1" id="KW-1133">Transmembrane helix</keyword>
<keyword evidence="3" id="KW-1185">Reference proteome</keyword>
<evidence type="ECO:0000256" key="1">
    <source>
        <dbReference type="SAM" id="Phobius"/>
    </source>
</evidence>
<keyword evidence="1" id="KW-0812">Transmembrane</keyword>
<gene>
    <name evidence="2" type="ORF">HII31_04988</name>
</gene>
<evidence type="ECO:0000313" key="3">
    <source>
        <dbReference type="Proteomes" id="UP000660729"/>
    </source>
</evidence>
<protein>
    <submittedName>
        <fullName evidence="2">Uncharacterized protein</fullName>
    </submittedName>
</protein>
<feature type="transmembrane region" description="Helical" evidence="1">
    <location>
        <begin position="12"/>
        <end position="32"/>
    </location>
</feature>
<name>A0A8H6RN16_9PEZI</name>
<accession>A0A8H6RN16</accession>
<reference evidence="2" key="1">
    <citation type="submission" date="2020-04" db="EMBL/GenBank/DDBJ databases">
        <title>Draft genome resource of the tomato pathogen Pseudocercospora fuligena.</title>
        <authorList>
            <person name="Zaccaron A."/>
        </authorList>
    </citation>
    <scope>NUCLEOTIDE SEQUENCE</scope>
    <source>
        <strain evidence="2">PF001</strain>
    </source>
</reference>
<dbReference type="AlphaFoldDB" id="A0A8H6RN16"/>
<evidence type="ECO:0000313" key="2">
    <source>
        <dbReference type="EMBL" id="KAF7193642.1"/>
    </source>
</evidence>
<organism evidence="2 3">
    <name type="scientific">Pseudocercospora fuligena</name>
    <dbReference type="NCBI Taxonomy" id="685502"/>
    <lineage>
        <taxon>Eukaryota</taxon>
        <taxon>Fungi</taxon>
        <taxon>Dikarya</taxon>
        <taxon>Ascomycota</taxon>
        <taxon>Pezizomycotina</taxon>
        <taxon>Dothideomycetes</taxon>
        <taxon>Dothideomycetidae</taxon>
        <taxon>Mycosphaerellales</taxon>
        <taxon>Mycosphaerellaceae</taxon>
        <taxon>Pseudocercospora</taxon>
    </lineage>
</organism>